<dbReference type="CTD" id="342372"/>
<dbReference type="GO" id="GO:0016020">
    <property type="term" value="C:membrane"/>
    <property type="evidence" value="ECO:0007669"/>
    <property type="project" value="UniProtKB-SubCell"/>
</dbReference>
<dbReference type="SMART" id="SM00303">
    <property type="entry name" value="GPS"/>
    <property type="match status" value="1"/>
</dbReference>
<dbReference type="InterPro" id="IPR057244">
    <property type="entry name" value="GAIN_B"/>
</dbReference>
<evidence type="ECO:0000256" key="4">
    <source>
        <dbReference type="ARBA" id="ARBA00023136"/>
    </source>
</evidence>
<dbReference type="Pfam" id="PF01825">
    <property type="entry name" value="GPS"/>
    <property type="match status" value="1"/>
</dbReference>
<keyword evidence="4 7" id="KW-0472">Membrane</keyword>
<dbReference type="Gene3D" id="2.60.220.50">
    <property type="match status" value="1"/>
</dbReference>
<evidence type="ECO:0000256" key="2">
    <source>
        <dbReference type="ARBA" id="ARBA00022692"/>
    </source>
</evidence>
<comment type="subcellular location">
    <subcellularLocation>
        <location evidence="1">Membrane</location>
    </subcellularLocation>
</comment>
<dbReference type="PANTHER" id="PTHR10877:SF136">
    <property type="entry name" value="POLYCYSTIN-1-LIKE PROTEIN 3"/>
    <property type="match status" value="1"/>
</dbReference>
<dbReference type="STRING" id="38654.A0A1U8DJG7"/>
<evidence type="ECO:0000256" key="1">
    <source>
        <dbReference type="ARBA" id="ARBA00004370"/>
    </source>
</evidence>
<dbReference type="InParanoid" id="A0A1U8DJG7"/>
<dbReference type="InterPro" id="IPR000203">
    <property type="entry name" value="GPS"/>
</dbReference>
<name>A0A1U8DJG7_ALLSI</name>
<evidence type="ECO:0000256" key="6">
    <source>
        <dbReference type="SAM" id="MobiDB-lite"/>
    </source>
</evidence>
<dbReference type="Proteomes" id="UP000189705">
    <property type="component" value="Unplaced"/>
</dbReference>
<evidence type="ECO:0000256" key="3">
    <source>
        <dbReference type="ARBA" id="ARBA00022989"/>
    </source>
</evidence>
<reference evidence="10" key="1">
    <citation type="submission" date="2025-08" db="UniProtKB">
        <authorList>
            <consortium name="RefSeq"/>
        </authorList>
    </citation>
    <scope>IDENTIFICATION</scope>
</reference>
<proteinExistence type="predicted"/>
<evidence type="ECO:0000259" key="8">
    <source>
        <dbReference type="PROSITE" id="PS50221"/>
    </source>
</evidence>
<keyword evidence="2 7" id="KW-0812">Transmembrane</keyword>
<dbReference type="InterPro" id="IPR051223">
    <property type="entry name" value="Polycystin"/>
</dbReference>
<dbReference type="GO" id="GO:0005262">
    <property type="term" value="F:calcium channel activity"/>
    <property type="evidence" value="ECO:0007669"/>
    <property type="project" value="TreeGrafter"/>
</dbReference>
<keyword evidence="3 7" id="KW-1133">Transmembrane helix</keyword>
<protein>
    <submittedName>
        <fullName evidence="10">Polycystic kidney disease protein 1-like 3</fullName>
    </submittedName>
</protein>
<sequence length="474" mass="50659">MGFGQAIRGIHRFPELQQACHILQCLTEAPPLLSPAAQREASASLLHLSSQLLQTPDPSNSSHPATGTATAATALFQAFSNILMALDSTTGPPGSALEQALEDTLAALPLVQMMLWYNHNTGTPVTVSTPTVATQLSSCGITCLPLSSHRLAQPRLLDVTFPTASVLAMFLPAHPDVQLQLTVLALNPFKHLDRTEISSVGGVSLTSANGALDVYGLREEIEVGLWRDEAAAPVPTCLNLSAQHFHVELNLTSAKDTLLVHVQPDAPLPVDLYLGFGHLPNRTHFLFSTTLPQRRSPPHGDTYTWALPPEKLWPGPGRYHLMAVVAWSPEQGPVGVSVTTATTCCYFWDQSQRAWATGGCQVGPGSDMSSTRCLCNHLSFFGSSFLVVPRTVRLQDAGQLLARVPGNPVGAALLGSLLLAFGLAGLWAWRSDRADARQTAAEPLLAPPPSGSSLHLLEQGPGKQQHLVQAQQKS</sequence>
<feature type="domain" description="GAIN-B" evidence="8">
    <location>
        <begin position="236"/>
        <end position="393"/>
    </location>
</feature>
<keyword evidence="9" id="KW-1185">Reference proteome</keyword>
<gene>
    <name evidence="10" type="primary">PKD1L3</name>
</gene>
<dbReference type="RefSeq" id="XP_014381357.1">
    <property type="nucleotide sequence ID" value="XM_014525871.2"/>
</dbReference>
<dbReference type="PROSITE" id="PS50221">
    <property type="entry name" value="GAIN_B"/>
    <property type="match status" value="1"/>
</dbReference>
<feature type="region of interest" description="Disordered" evidence="6">
    <location>
        <begin position="439"/>
        <end position="474"/>
    </location>
</feature>
<dbReference type="InterPro" id="IPR046338">
    <property type="entry name" value="GAIN_dom_sf"/>
</dbReference>
<feature type="transmembrane region" description="Helical" evidence="7">
    <location>
        <begin position="409"/>
        <end position="429"/>
    </location>
</feature>
<keyword evidence="5" id="KW-1015">Disulfide bond</keyword>
<dbReference type="AlphaFoldDB" id="A0A1U8DJG7"/>
<dbReference type="KEGG" id="asn:106722948"/>
<dbReference type="GO" id="GO:0050982">
    <property type="term" value="P:detection of mechanical stimulus"/>
    <property type="evidence" value="ECO:0007669"/>
    <property type="project" value="TreeGrafter"/>
</dbReference>
<dbReference type="PANTHER" id="PTHR10877">
    <property type="entry name" value="POLYCYSTIN FAMILY MEMBER"/>
    <property type="match status" value="1"/>
</dbReference>
<evidence type="ECO:0000256" key="7">
    <source>
        <dbReference type="SAM" id="Phobius"/>
    </source>
</evidence>
<dbReference type="GeneID" id="106722948"/>
<accession>A0A1U8DJG7</accession>
<organism evidence="9 10">
    <name type="scientific">Alligator sinensis</name>
    <name type="common">Chinese alligator</name>
    <dbReference type="NCBI Taxonomy" id="38654"/>
    <lineage>
        <taxon>Eukaryota</taxon>
        <taxon>Metazoa</taxon>
        <taxon>Chordata</taxon>
        <taxon>Craniata</taxon>
        <taxon>Vertebrata</taxon>
        <taxon>Euteleostomi</taxon>
        <taxon>Archelosauria</taxon>
        <taxon>Archosauria</taxon>
        <taxon>Crocodylia</taxon>
        <taxon>Alligatoridae</taxon>
        <taxon>Alligatorinae</taxon>
        <taxon>Alligator</taxon>
    </lineage>
</organism>
<evidence type="ECO:0000313" key="10">
    <source>
        <dbReference type="RefSeq" id="XP_014381357.1"/>
    </source>
</evidence>
<evidence type="ECO:0000313" key="9">
    <source>
        <dbReference type="Proteomes" id="UP000189705"/>
    </source>
</evidence>
<evidence type="ECO:0000256" key="5">
    <source>
        <dbReference type="ARBA" id="ARBA00023157"/>
    </source>
</evidence>